<dbReference type="PRINTS" id="PR01002">
    <property type="entry name" value="FLGFLGJ"/>
</dbReference>
<sequence length="94" mass="10047">MELLPTMKPWGRARPETPASAIRESAVQLEAVFLAEMLKASGLGRARDGFGGGGGEEQFSSFLVQKQAEQMARAGGVGLAEAFFNAMAERQDET</sequence>
<accession>A0A1G6P0V0</accession>
<keyword evidence="3" id="KW-1185">Reference proteome</keyword>
<gene>
    <name evidence="2" type="ORF">SAMN04488239_103274</name>
</gene>
<reference evidence="3" key="1">
    <citation type="submission" date="2016-10" db="EMBL/GenBank/DDBJ databases">
        <authorList>
            <person name="Varghese N."/>
            <person name="Submissions S."/>
        </authorList>
    </citation>
    <scope>NUCLEOTIDE SEQUENCE [LARGE SCALE GENOMIC DNA]</scope>
    <source>
        <strain evidence="3">CGMCC 1.9108</strain>
    </source>
</reference>
<protein>
    <submittedName>
        <fullName evidence="2">Rod binding protein</fullName>
    </submittedName>
</protein>
<name>A0A1G6P0V0_9RHOB</name>
<dbReference type="InterPro" id="IPR019301">
    <property type="entry name" value="Flagellar_prot_FlgJ_N"/>
</dbReference>
<dbReference type="AlphaFoldDB" id="A0A1G6P0V0"/>
<feature type="domain" description="Flagellar protein FlgJ N-terminal" evidence="1">
    <location>
        <begin position="37"/>
        <end position="83"/>
    </location>
</feature>
<evidence type="ECO:0000313" key="2">
    <source>
        <dbReference type="EMBL" id="SDC73551.1"/>
    </source>
</evidence>
<evidence type="ECO:0000259" key="1">
    <source>
        <dbReference type="Pfam" id="PF10135"/>
    </source>
</evidence>
<dbReference type="Pfam" id="PF10135">
    <property type="entry name" value="Rod-binding"/>
    <property type="match status" value="1"/>
</dbReference>
<proteinExistence type="predicted"/>
<dbReference type="STRING" id="639004.SAMN04488239_103274"/>
<evidence type="ECO:0000313" key="3">
    <source>
        <dbReference type="Proteomes" id="UP000199628"/>
    </source>
</evidence>
<organism evidence="2 3">
    <name type="scientific">Ruegeria marina</name>
    <dbReference type="NCBI Taxonomy" id="639004"/>
    <lineage>
        <taxon>Bacteria</taxon>
        <taxon>Pseudomonadati</taxon>
        <taxon>Pseudomonadota</taxon>
        <taxon>Alphaproteobacteria</taxon>
        <taxon>Rhodobacterales</taxon>
        <taxon>Roseobacteraceae</taxon>
        <taxon>Ruegeria</taxon>
    </lineage>
</organism>
<dbReference type="EMBL" id="FMZV01000003">
    <property type="protein sequence ID" value="SDC73551.1"/>
    <property type="molecule type" value="Genomic_DNA"/>
</dbReference>
<dbReference type="Proteomes" id="UP000199628">
    <property type="component" value="Unassembled WGS sequence"/>
</dbReference>
<dbReference type="OrthoDB" id="7690273at2"/>